<proteinExistence type="predicted"/>
<keyword evidence="3" id="KW-1185">Reference proteome</keyword>
<evidence type="ECO:0000313" key="3">
    <source>
        <dbReference type="Proteomes" id="UP000242687"/>
    </source>
</evidence>
<dbReference type="Gene3D" id="3.30.70.100">
    <property type="match status" value="1"/>
</dbReference>
<keyword evidence="2" id="KW-0560">Oxidoreductase</keyword>
<dbReference type="InterPro" id="IPR011008">
    <property type="entry name" value="Dimeric_a/b-barrel"/>
</dbReference>
<reference evidence="2 3" key="1">
    <citation type="submission" date="2017-11" db="EMBL/GenBank/DDBJ databases">
        <title>Genomic Encyclopedia of Archaeal and Bacterial Type Strains, Phase II (KMG-II): From Individual Species to Whole Genera.</title>
        <authorList>
            <person name="Goeker M."/>
        </authorList>
    </citation>
    <scope>NUCLEOTIDE SEQUENCE [LARGE SCALE GENOMIC DNA]</scope>
    <source>
        <strain evidence="2 3">DSM 28175</strain>
    </source>
</reference>
<dbReference type="GO" id="GO:0005829">
    <property type="term" value="C:cytosol"/>
    <property type="evidence" value="ECO:0007669"/>
    <property type="project" value="TreeGrafter"/>
</dbReference>
<gene>
    <name evidence="2" type="ORF">CLV57_0086</name>
</gene>
<dbReference type="RefSeq" id="WP_100339403.1">
    <property type="nucleotide sequence ID" value="NZ_PGFJ01000001.1"/>
</dbReference>
<dbReference type="Pfam" id="PF03992">
    <property type="entry name" value="ABM"/>
    <property type="match status" value="1"/>
</dbReference>
<dbReference type="Proteomes" id="UP000242687">
    <property type="component" value="Unassembled WGS sequence"/>
</dbReference>
<sequence length="99" mass="11251">MSDKPVNLFAKWQVKDGHLESVLKLLPELVEQTRKEEGNLFYTIHQSITDPNTIMLYEGYKNEDAVAAHRASEHFKAIALGQIVPVLDNREAVLATQLY</sequence>
<dbReference type="AlphaFoldDB" id="A0A2H9VQR2"/>
<protein>
    <submittedName>
        <fullName evidence="2">Quinol monooxygenase YgiN</fullName>
    </submittedName>
</protein>
<dbReference type="SUPFAM" id="SSF54909">
    <property type="entry name" value="Dimeric alpha+beta barrel"/>
    <property type="match status" value="1"/>
</dbReference>
<evidence type="ECO:0000313" key="2">
    <source>
        <dbReference type="EMBL" id="PJJ83108.1"/>
    </source>
</evidence>
<dbReference type="OrthoDB" id="964493at2"/>
<dbReference type="PANTHER" id="PTHR33336">
    <property type="entry name" value="QUINOL MONOOXYGENASE YGIN-RELATED"/>
    <property type="match status" value="1"/>
</dbReference>
<dbReference type="InterPro" id="IPR050744">
    <property type="entry name" value="AI-2_Isomerase_LsrG"/>
</dbReference>
<keyword evidence="2" id="KW-0503">Monooxygenase</keyword>
<organism evidence="2 3">
    <name type="scientific">Mucilaginibacter auburnensis</name>
    <dbReference type="NCBI Taxonomy" id="1457233"/>
    <lineage>
        <taxon>Bacteria</taxon>
        <taxon>Pseudomonadati</taxon>
        <taxon>Bacteroidota</taxon>
        <taxon>Sphingobacteriia</taxon>
        <taxon>Sphingobacteriales</taxon>
        <taxon>Sphingobacteriaceae</taxon>
        <taxon>Mucilaginibacter</taxon>
    </lineage>
</organism>
<dbReference type="PROSITE" id="PS51725">
    <property type="entry name" value="ABM"/>
    <property type="match status" value="1"/>
</dbReference>
<comment type="caution">
    <text evidence="2">The sequence shown here is derived from an EMBL/GenBank/DDBJ whole genome shotgun (WGS) entry which is preliminary data.</text>
</comment>
<dbReference type="PANTHER" id="PTHR33336:SF3">
    <property type="entry name" value="ABM DOMAIN-CONTAINING PROTEIN"/>
    <property type="match status" value="1"/>
</dbReference>
<name>A0A2H9VQR2_9SPHI</name>
<dbReference type="GO" id="GO:0004497">
    <property type="term" value="F:monooxygenase activity"/>
    <property type="evidence" value="ECO:0007669"/>
    <property type="project" value="UniProtKB-KW"/>
</dbReference>
<accession>A0A2H9VQR2</accession>
<dbReference type="EMBL" id="PGFJ01000001">
    <property type="protein sequence ID" value="PJJ83108.1"/>
    <property type="molecule type" value="Genomic_DNA"/>
</dbReference>
<feature type="domain" description="ABM" evidence="1">
    <location>
        <begin position="6"/>
        <end position="98"/>
    </location>
</feature>
<evidence type="ECO:0000259" key="1">
    <source>
        <dbReference type="PROSITE" id="PS51725"/>
    </source>
</evidence>
<dbReference type="InterPro" id="IPR007138">
    <property type="entry name" value="ABM_dom"/>
</dbReference>